<keyword evidence="10 17" id="KW-0547">Nucleotide-binding</keyword>
<dbReference type="InterPro" id="IPR023602">
    <property type="entry name" value="Riboflavin_kinase_CTP-dep"/>
</dbReference>
<dbReference type="InterPro" id="IPR036388">
    <property type="entry name" value="WH-like_DNA-bd_sf"/>
</dbReference>
<dbReference type="SUPFAM" id="SSF82114">
    <property type="entry name" value="Riboflavin kinase-like"/>
    <property type="match status" value="1"/>
</dbReference>
<dbReference type="InterPro" id="IPR039063">
    <property type="entry name" value="RibK_CTP-dep"/>
</dbReference>
<evidence type="ECO:0000256" key="2">
    <source>
        <dbReference type="ARBA" id="ARBA00005219"/>
    </source>
</evidence>
<dbReference type="CDD" id="cd00090">
    <property type="entry name" value="HTH_ARSR"/>
    <property type="match status" value="1"/>
</dbReference>
<feature type="binding site" evidence="17">
    <location>
        <begin position="108"/>
        <end position="113"/>
    </location>
    <ligand>
        <name>CDP</name>
        <dbReference type="ChEBI" id="CHEBI:58069"/>
    </ligand>
</feature>
<evidence type="ECO:0000256" key="12">
    <source>
        <dbReference type="ARBA" id="ARBA00022842"/>
    </source>
</evidence>
<evidence type="ECO:0000256" key="7">
    <source>
        <dbReference type="ARBA" id="ARBA00022643"/>
    </source>
</evidence>
<evidence type="ECO:0000313" key="20">
    <source>
        <dbReference type="Proteomes" id="UP001500194"/>
    </source>
</evidence>
<evidence type="ECO:0000256" key="11">
    <source>
        <dbReference type="ARBA" id="ARBA00022777"/>
    </source>
</evidence>
<comment type="similarity">
    <text evidence="3 17">Belongs to the archaeal riboflavin kinase family.</text>
</comment>
<keyword evidence="7 17" id="KW-0288">FMN</keyword>
<evidence type="ECO:0000256" key="3">
    <source>
        <dbReference type="ARBA" id="ARBA00006428"/>
    </source>
</evidence>
<comment type="pathway">
    <text evidence="2 17">Cofactor biosynthesis; FMN biosynthesis; FMN from riboflavin (CTP route): step 1/1.</text>
</comment>
<evidence type="ECO:0000256" key="9">
    <source>
        <dbReference type="ARBA" id="ARBA00022723"/>
    </source>
</evidence>
<evidence type="ECO:0000256" key="16">
    <source>
        <dbReference type="ARBA" id="ARBA00047857"/>
    </source>
</evidence>
<evidence type="ECO:0000259" key="18">
    <source>
        <dbReference type="Pfam" id="PF01982"/>
    </source>
</evidence>
<dbReference type="HAMAP" id="MF_01285">
    <property type="entry name" value="Riboflavin_kinase"/>
    <property type="match status" value="1"/>
</dbReference>
<reference evidence="19 20" key="1">
    <citation type="journal article" date="2019" name="Int. J. Syst. Evol. Microbiol.">
        <title>The Global Catalogue of Microorganisms (GCM) 10K type strain sequencing project: providing services to taxonomists for standard genome sequencing and annotation.</title>
        <authorList>
            <consortium name="The Broad Institute Genomics Platform"/>
            <consortium name="The Broad Institute Genome Sequencing Center for Infectious Disease"/>
            <person name="Wu L."/>
            <person name="Ma J."/>
        </authorList>
    </citation>
    <scope>NUCLEOTIDE SEQUENCE [LARGE SCALE GENOMIC DNA]</scope>
    <source>
        <strain evidence="19 20">JCM 16327</strain>
    </source>
</reference>
<comment type="caution">
    <text evidence="17">Lacks conserved residue(s) required for the propagation of feature annotation.</text>
</comment>
<dbReference type="GO" id="GO:0008531">
    <property type="term" value="F:riboflavin kinase activity"/>
    <property type="evidence" value="ECO:0007669"/>
    <property type="project" value="InterPro"/>
</dbReference>
<keyword evidence="12 17" id="KW-0460">Magnesium</keyword>
<evidence type="ECO:0000313" key="19">
    <source>
        <dbReference type="EMBL" id="GAA0648349.1"/>
    </source>
</evidence>
<dbReference type="GeneID" id="68572015"/>
<feature type="domain" description="Riboflavin kinase" evidence="18">
    <location>
        <begin position="105"/>
        <end position="230"/>
    </location>
</feature>
<dbReference type="GO" id="GO:0009231">
    <property type="term" value="P:riboflavin biosynthetic process"/>
    <property type="evidence" value="ECO:0007669"/>
    <property type="project" value="InterPro"/>
</dbReference>
<keyword evidence="20" id="KW-1185">Reference proteome</keyword>
<keyword evidence="8 17" id="KW-0808">Transferase</keyword>
<dbReference type="InterPro" id="IPR036390">
    <property type="entry name" value="WH_DNA-bd_sf"/>
</dbReference>
<proteinExistence type="inferred from homology"/>
<feature type="binding site" evidence="17">
    <location>
        <position position="137"/>
    </location>
    <ligand>
        <name>Mg(2+)</name>
        <dbReference type="ChEBI" id="CHEBI:18420"/>
    </ligand>
</feature>
<comment type="cofactor">
    <cofactor evidence="17">
        <name>Mg(2+)</name>
        <dbReference type="ChEBI" id="CHEBI:18420"/>
    </cofactor>
    <text evidence="17">Binds 1 Mg(2+) ion per subunit.</text>
</comment>
<dbReference type="Pfam" id="PF01982">
    <property type="entry name" value="CTP-dep_RFKase"/>
    <property type="match status" value="1"/>
</dbReference>
<dbReference type="GO" id="GO:0000287">
    <property type="term" value="F:magnesium ion binding"/>
    <property type="evidence" value="ECO:0007669"/>
    <property type="project" value="UniProtKB-UniRule"/>
</dbReference>
<dbReference type="Proteomes" id="UP001500194">
    <property type="component" value="Unassembled WGS sequence"/>
</dbReference>
<feature type="binding site" evidence="17">
    <location>
        <position position="199"/>
    </location>
    <ligand>
        <name>FMN</name>
        <dbReference type="ChEBI" id="CHEBI:58210"/>
    </ligand>
</feature>
<dbReference type="SUPFAM" id="SSF46785">
    <property type="entry name" value="Winged helix' DNA-binding domain"/>
    <property type="match status" value="1"/>
</dbReference>
<dbReference type="RefSeq" id="WP_227261432.1">
    <property type="nucleotide sequence ID" value="NZ_BAAADU010000002.1"/>
</dbReference>
<evidence type="ECO:0000256" key="5">
    <source>
        <dbReference type="ARBA" id="ARBA00017394"/>
    </source>
</evidence>
<dbReference type="EMBL" id="BAAADU010000002">
    <property type="protein sequence ID" value="GAA0648349.1"/>
    <property type="molecule type" value="Genomic_DNA"/>
</dbReference>
<dbReference type="GO" id="GO:0000166">
    <property type="term" value="F:nucleotide binding"/>
    <property type="evidence" value="ECO:0007669"/>
    <property type="project" value="UniProtKB-UniRule"/>
</dbReference>
<sequence length="233" mass="25619">MSNTTRTAVGSDELAVLKLLALDGARRGEVKVSCANLADRLDASSQTASRRLQSLDEGGLVDRDLVSDGQWVQVTADGERLLESEYEDYRRIFEESNDLSLTGTVTGGMGEGRHYISLPGYKRQFAEKLGYEPFPGTLNVSLSAQSRRERAAMEALDGVPIDSWEDDERTYGSATCYPSALEADSGTYEPVHVIVPDRTHHDEDQLELIAPDRLRDELGLDDGDDVVVHVEGE</sequence>
<feature type="binding site" evidence="17">
    <location>
        <begin position="212"/>
        <end position="215"/>
    </location>
    <ligand>
        <name>CDP</name>
        <dbReference type="ChEBI" id="CHEBI:58069"/>
    </ligand>
</feature>
<organism evidence="19 20">
    <name type="scientific">Salarchaeum japonicum</name>
    <dbReference type="NCBI Taxonomy" id="555573"/>
    <lineage>
        <taxon>Archaea</taxon>
        <taxon>Methanobacteriati</taxon>
        <taxon>Methanobacteriota</taxon>
        <taxon>Stenosarchaea group</taxon>
        <taxon>Halobacteria</taxon>
        <taxon>Halobacteriales</taxon>
        <taxon>Halobacteriaceae</taxon>
    </lineage>
</organism>
<gene>
    <name evidence="17" type="primary">ribK</name>
    <name evidence="19" type="ORF">GCM10009019_08610</name>
</gene>
<keyword evidence="9 17" id="KW-0479">Metal-binding</keyword>
<keyword evidence="6 17" id="KW-0285">Flavoprotein</keyword>
<comment type="caution">
    <text evidence="19">The sequence shown here is derived from an EMBL/GenBank/DDBJ whole genome shotgun (WGS) entry which is preliminary data.</text>
</comment>
<evidence type="ECO:0000256" key="6">
    <source>
        <dbReference type="ARBA" id="ARBA00022630"/>
    </source>
</evidence>
<evidence type="ECO:0000256" key="17">
    <source>
        <dbReference type="HAMAP-Rule" id="MF_01285"/>
    </source>
</evidence>
<feature type="binding site" evidence="17">
    <location>
        <position position="207"/>
    </location>
    <ligand>
        <name>FMN</name>
        <dbReference type="ChEBI" id="CHEBI:58210"/>
    </ligand>
</feature>
<evidence type="ECO:0000256" key="15">
    <source>
        <dbReference type="ARBA" id="ARBA00033116"/>
    </source>
</evidence>
<protein>
    <recommendedName>
        <fullName evidence="5 17">Riboflavin kinase</fullName>
        <shortName evidence="17">RFK</shortName>
        <ecNumber evidence="4 17">2.7.1.161</ecNumber>
    </recommendedName>
    <alternativeName>
        <fullName evidence="14 17">CTP-dependent riboflavin kinase</fullName>
    </alternativeName>
    <alternativeName>
        <fullName evidence="15 17">CTP:riboflavin 5'-phosphotransferase</fullName>
    </alternativeName>
    <alternativeName>
        <fullName evidence="13 17">Flavokinase</fullName>
    </alternativeName>
</protein>
<name>A0AAV3SYX0_9EURY</name>
<dbReference type="EC" id="2.7.1.161" evidence="4 17"/>
<dbReference type="Pfam" id="PF12840">
    <property type="entry name" value="HTH_20"/>
    <property type="match status" value="1"/>
</dbReference>
<comment type="catalytic activity">
    <reaction evidence="16 17">
        <text>riboflavin + CTP = CDP + FMN + H(+)</text>
        <dbReference type="Rhea" id="RHEA:25021"/>
        <dbReference type="ChEBI" id="CHEBI:15378"/>
        <dbReference type="ChEBI" id="CHEBI:37563"/>
        <dbReference type="ChEBI" id="CHEBI:57986"/>
        <dbReference type="ChEBI" id="CHEBI:58069"/>
        <dbReference type="ChEBI" id="CHEBI:58210"/>
        <dbReference type="EC" id="2.7.1.161"/>
    </reaction>
</comment>
<dbReference type="Gene3D" id="1.10.10.10">
    <property type="entry name" value="Winged helix-like DNA-binding domain superfamily/Winged helix DNA-binding domain"/>
    <property type="match status" value="1"/>
</dbReference>
<evidence type="ECO:0000256" key="13">
    <source>
        <dbReference type="ARBA" id="ARBA00029789"/>
    </source>
</evidence>
<evidence type="ECO:0000256" key="4">
    <source>
        <dbReference type="ARBA" id="ARBA00011987"/>
    </source>
</evidence>
<dbReference type="PANTHER" id="PTHR40706:SF1">
    <property type="entry name" value="RIBOFLAVIN KINASE"/>
    <property type="match status" value="1"/>
</dbReference>
<accession>A0AAV3SYX0</accession>
<dbReference type="InterPro" id="IPR023470">
    <property type="entry name" value="Riboflavin_kinase_archaeal"/>
</dbReference>
<keyword evidence="11 17" id="KW-0418">Kinase</keyword>
<dbReference type="InterPro" id="IPR023465">
    <property type="entry name" value="Riboflavin_kinase_dom_sf"/>
</dbReference>
<comment type="function">
    <text evidence="1 17">Catalyzes the CTP-dependent phosphorylation of riboflavin (vitamin B2) to form flavin mononucleotide (FMN).</text>
</comment>
<feature type="binding site" evidence="17">
    <location>
        <position position="139"/>
    </location>
    <ligand>
        <name>Mg(2+)</name>
        <dbReference type="ChEBI" id="CHEBI:18420"/>
    </ligand>
</feature>
<evidence type="ECO:0000256" key="14">
    <source>
        <dbReference type="ARBA" id="ARBA00030544"/>
    </source>
</evidence>
<dbReference type="GO" id="GO:0009398">
    <property type="term" value="P:FMN biosynthetic process"/>
    <property type="evidence" value="ECO:0007669"/>
    <property type="project" value="UniProtKB-UniRule"/>
</dbReference>
<dbReference type="Gene3D" id="2.40.30.30">
    <property type="entry name" value="Riboflavin kinase-like"/>
    <property type="match status" value="1"/>
</dbReference>
<dbReference type="AlphaFoldDB" id="A0AAV3SYX0"/>
<dbReference type="PANTHER" id="PTHR40706">
    <property type="entry name" value="RIBOFLAVIN KINASE"/>
    <property type="match status" value="1"/>
</dbReference>
<evidence type="ECO:0000256" key="1">
    <source>
        <dbReference type="ARBA" id="ARBA00003072"/>
    </source>
</evidence>
<evidence type="ECO:0000256" key="10">
    <source>
        <dbReference type="ARBA" id="ARBA00022741"/>
    </source>
</evidence>
<evidence type="ECO:0000256" key="8">
    <source>
        <dbReference type="ARBA" id="ARBA00022679"/>
    </source>
</evidence>
<dbReference type="InterPro" id="IPR011991">
    <property type="entry name" value="ArsR-like_HTH"/>
</dbReference>